<reference evidence="1 2" key="1">
    <citation type="submission" date="2019-11" db="EMBL/GenBank/DDBJ databases">
        <title>Whole Genome Sequencing and Comparative Genomic Analyses of Lysinibacillus pakistanensis LZH-9, a Halotolerant Strain with Excellent COD Removal Capability.</title>
        <authorList>
            <person name="Zhou H."/>
        </authorList>
    </citation>
    <scope>NUCLEOTIDE SEQUENCE [LARGE SCALE GENOMIC DNA]</scope>
    <source>
        <strain evidence="1 2">LZH-9</strain>
    </source>
</reference>
<dbReference type="Proteomes" id="UP000373269">
    <property type="component" value="Chromosome"/>
</dbReference>
<keyword evidence="2" id="KW-1185">Reference proteome</keyword>
<evidence type="ECO:0000313" key="2">
    <source>
        <dbReference type="Proteomes" id="UP000373269"/>
    </source>
</evidence>
<gene>
    <name evidence="1" type="ORF">GDS87_13020</name>
</gene>
<proteinExistence type="predicted"/>
<organism evidence="1 2">
    <name type="scientific">Lysinibacillus pakistanensis</name>
    <dbReference type="NCBI Taxonomy" id="759811"/>
    <lineage>
        <taxon>Bacteria</taxon>
        <taxon>Bacillati</taxon>
        <taxon>Bacillota</taxon>
        <taxon>Bacilli</taxon>
        <taxon>Bacillales</taxon>
        <taxon>Bacillaceae</taxon>
        <taxon>Lysinibacillus</taxon>
    </lineage>
</organism>
<sequence>MNQLIEALPKVPTQVIADAGYASEENYLFAMGEEQEPLFELLAPYNTYVKEQTKVINRIFRRYKTGPIARKRMSLFVRTIERCYLNAIVNEKIREDTNKTTKFMNARIVQIVR</sequence>
<name>A0ABX6DE99_9BACI</name>
<dbReference type="EMBL" id="CP045835">
    <property type="protein sequence ID" value="QGG51805.1"/>
    <property type="molecule type" value="Genomic_DNA"/>
</dbReference>
<evidence type="ECO:0008006" key="3">
    <source>
        <dbReference type="Google" id="ProtNLM"/>
    </source>
</evidence>
<accession>A0ABX6DE99</accession>
<evidence type="ECO:0000313" key="1">
    <source>
        <dbReference type="EMBL" id="QGG51805.1"/>
    </source>
</evidence>
<protein>
    <recommendedName>
        <fullName evidence="3">Transposase</fullName>
    </recommendedName>
</protein>